<keyword evidence="1" id="KW-1133">Transmembrane helix</keyword>
<evidence type="ECO:0000256" key="1">
    <source>
        <dbReference type="SAM" id="Phobius"/>
    </source>
</evidence>
<proteinExistence type="predicted"/>
<keyword evidence="1" id="KW-0472">Membrane</keyword>
<dbReference type="RefSeq" id="XP_058328055.1">
    <property type="nucleotide sequence ID" value="XM_058477710.1"/>
</dbReference>
<sequence>MSDVGIHIRHRIDLRTIAAKHFVRPVKSVFPIIFNEGRGWSLVVSTLPFLSFLVVVVCAVFINFANQPRYRQAVKETTAKQSVKLSRPSYGLGLLLSEGAFFLIWLGRSTDILVALLRRCSR</sequence>
<dbReference type="OrthoDB" id="9986881at2759"/>
<reference evidence="2" key="2">
    <citation type="journal article" date="2023" name="IMA Fungus">
        <title>Comparative genomic study of the Penicillium genus elucidates a diverse pangenome and 15 lateral gene transfer events.</title>
        <authorList>
            <person name="Petersen C."/>
            <person name="Sorensen T."/>
            <person name="Nielsen M.R."/>
            <person name="Sondergaard T.E."/>
            <person name="Sorensen J.L."/>
            <person name="Fitzpatrick D.A."/>
            <person name="Frisvad J.C."/>
            <person name="Nielsen K.L."/>
        </authorList>
    </citation>
    <scope>NUCLEOTIDE SEQUENCE</scope>
    <source>
        <strain evidence="2">IBT 19713</strain>
    </source>
</reference>
<evidence type="ECO:0000313" key="2">
    <source>
        <dbReference type="EMBL" id="KAJ5223872.1"/>
    </source>
</evidence>
<comment type="caution">
    <text evidence="2">The sequence shown here is derived from an EMBL/GenBank/DDBJ whole genome shotgun (WGS) entry which is preliminary data.</text>
</comment>
<dbReference type="AlphaFoldDB" id="A0A9W9NPP7"/>
<accession>A0A9W9NPP7</accession>
<name>A0A9W9NPP7_9EURO</name>
<organism evidence="2 3">
    <name type="scientific">Penicillium chermesinum</name>
    <dbReference type="NCBI Taxonomy" id="63820"/>
    <lineage>
        <taxon>Eukaryota</taxon>
        <taxon>Fungi</taxon>
        <taxon>Dikarya</taxon>
        <taxon>Ascomycota</taxon>
        <taxon>Pezizomycotina</taxon>
        <taxon>Eurotiomycetes</taxon>
        <taxon>Eurotiomycetidae</taxon>
        <taxon>Eurotiales</taxon>
        <taxon>Aspergillaceae</taxon>
        <taxon>Penicillium</taxon>
    </lineage>
</organism>
<dbReference type="EMBL" id="JAPQKS010000006">
    <property type="protein sequence ID" value="KAJ5223872.1"/>
    <property type="molecule type" value="Genomic_DNA"/>
</dbReference>
<keyword evidence="3" id="KW-1185">Reference proteome</keyword>
<feature type="transmembrane region" description="Helical" evidence="1">
    <location>
        <begin position="40"/>
        <end position="65"/>
    </location>
</feature>
<feature type="transmembrane region" description="Helical" evidence="1">
    <location>
        <begin position="90"/>
        <end position="107"/>
    </location>
</feature>
<evidence type="ECO:0000313" key="3">
    <source>
        <dbReference type="Proteomes" id="UP001150941"/>
    </source>
</evidence>
<dbReference type="GeneID" id="83205013"/>
<gene>
    <name evidence="2" type="ORF">N7468_008414</name>
</gene>
<protein>
    <submittedName>
        <fullName evidence="2">Uncharacterized protein</fullName>
    </submittedName>
</protein>
<keyword evidence="1" id="KW-0812">Transmembrane</keyword>
<dbReference type="Proteomes" id="UP001150941">
    <property type="component" value="Unassembled WGS sequence"/>
</dbReference>
<reference evidence="2" key="1">
    <citation type="submission" date="2022-11" db="EMBL/GenBank/DDBJ databases">
        <authorList>
            <person name="Petersen C."/>
        </authorList>
    </citation>
    <scope>NUCLEOTIDE SEQUENCE</scope>
    <source>
        <strain evidence="2">IBT 19713</strain>
    </source>
</reference>